<proteinExistence type="predicted"/>
<reference evidence="1" key="1">
    <citation type="submission" date="2018-05" db="EMBL/GenBank/DDBJ databases">
        <authorList>
            <person name="Lanie J.A."/>
            <person name="Ng W.-L."/>
            <person name="Kazmierczak K.M."/>
            <person name="Andrzejewski T.M."/>
            <person name="Davidsen T.M."/>
            <person name="Wayne K.J."/>
            <person name="Tettelin H."/>
            <person name="Glass J.I."/>
            <person name="Rusch D."/>
            <person name="Podicherti R."/>
            <person name="Tsui H.-C.T."/>
            <person name="Winkler M.E."/>
        </authorList>
    </citation>
    <scope>NUCLEOTIDE SEQUENCE</scope>
</reference>
<evidence type="ECO:0000313" key="1">
    <source>
        <dbReference type="EMBL" id="SVB80903.1"/>
    </source>
</evidence>
<protein>
    <submittedName>
        <fullName evidence="1">Uncharacterized protein</fullName>
    </submittedName>
</protein>
<accession>A0A382H285</accession>
<organism evidence="1">
    <name type="scientific">marine metagenome</name>
    <dbReference type="NCBI Taxonomy" id="408172"/>
    <lineage>
        <taxon>unclassified sequences</taxon>
        <taxon>metagenomes</taxon>
        <taxon>ecological metagenomes</taxon>
    </lineage>
</organism>
<gene>
    <name evidence="1" type="ORF">METZ01_LOCUS233757</name>
</gene>
<dbReference type="AlphaFoldDB" id="A0A382H285"/>
<dbReference type="EMBL" id="UINC01058534">
    <property type="protein sequence ID" value="SVB80903.1"/>
    <property type="molecule type" value="Genomic_DNA"/>
</dbReference>
<name>A0A382H285_9ZZZZ</name>
<sequence>MQLIYSKVEPQKLLHIIHKVDEFYTIEEGHRRDVVEEKEFIQLSALNMEKGQTFKPHQHIWKPGEEQVIAQESWVVIKGSVKCSFHDTDGTLLAEPILEVGDCSVTLGGGHTYLILEDDTLVYEYKTGPYKGQKNDKVFLDEI</sequence>